<feature type="domain" description="Glutamine amidotransferase" evidence="1">
    <location>
        <begin position="34"/>
        <end position="184"/>
    </location>
</feature>
<evidence type="ECO:0000313" key="2">
    <source>
        <dbReference type="EMBL" id="QNP44624.1"/>
    </source>
</evidence>
<dbReference type="InterPro" id="IPR044992">
    <property type="entry name" value="ChyE-like"/>
</dbReference>
<keyword evidence="2" id="KW-0315">Glutamine amidotransferase</keyword>
<name>A0ABX6T5E2_9SPHN</name>
<dbReference type="PANTHER" id="PTHR42695">
    <property type="entry name" value="GLUTAMINE AMIDOTRANSFERASE YLR126C-RELATED"/>
    <property type="match status" value="1"/>
</dbReference>
<protein>
    <submittedName>
        <fullName evidence="2">Type 1 glutamine amidotransferase</fullName>
    </submittedName>
</protein>
<dbReference type="CDD" id="cd01741">
    <property type="entry name" value="GATase1_1"/>
    <property type="match status" value="1"/>
</dbReference>
<dbReference type="RefSeq" id="WP_187716042.1">
    <property type="nucleotide sequence ID" value="NZ_BAABJC010000001.1"/>
</dbReference>
<dbReference type="SUPFAM" id="SSF52317">
    <property type="entry name" value="Class I glutamine amidotransferase-like"/>
    <property type="match status" value="1"/>
</dbReference>
<keyword evidence="3" id="KW-1185">Reference proteome</keyword>
<reference evidence="2 3" key="1">
    <citation type="submission" date="2020-08" db="EMBL/GenBank/DDBJ databases">
        <title>Genome sequence of Sphingomonas daechungensis KACC 18115T.</title>
        <authorList>
            <person name="Hyun D.-W."/>
            <person name="Bae J.-W."/>
        </authorList>
    </citation>
    <scope>NUCLEOTIDE SEQUENCE [LARGE SCALE GENOMIC DNA]</scope>
    <source>
        <strain evidence="2 3">KACC 18115</strain>
        <plasmid evidence="2 3">p_unnamed1</plasmid>
    </source>
</reference>
<dbReference type="InterPro" id="IPR029062">
    <property type="entry name" value="Class_I_gatase-like"/>
</dbReference>
<dbReference type="PANTHER" id="PTHR42695:SF5">
    <property type="entry name" value="GLUTAMINE AMIDOTRANSFERASE YLR126C-RELATED"/>
    <property type="match status" value="1"/>
</dbReference>
<keyword evidence="2" id="KW-0614">Plasmid</keyword>
<dbReference type="Pfam" id="PF00117">
    <property type="entry name" value="GATase"/>
    <property type="match status" value="1"/>
</dbReference>
<dbReference type="Proteomes" id="UP000516134">
    <property type="component" value="Plasmid p_unnamed1"/>
</dbReference>
<gene>
    <name evidence="2" type="ORF">H9L15_16220</name>
</gene>
<dbReference type="EMBL" id="CP060781">
    <property type="protein sequence ID" value="QNP44624.1"/>
    <property type="molecule type" value="Genomic_DNA"/>
</dbReference>
<geneLocation type="plasmid" evidence="2 3">
    <name>p_unnamed1</name>
</geneLocation>
<evidence type="ECO:0000313" key="3">
    <source>
        <dbReference type="Proteomes" id="UP000516134"/>
    </source>
</evidence>
<organism evidence="2 3">
    <name type="scientific">Sphingomonas daechungensis</name>
    <dbReference type="NCBI Taxonomy" id="1176646"/>
    <lineage>
        <taxon>Bacteria</taxon>
        <taxon>Pseudomonadati</taxon>
        <taxon>Pseudomonadota</taxon>
        <taxon>Alphaproteobacteria</taxon>
        <taxon>Sphingomonadales</taxon>
        <taxon>Sphingomonadaceae</taxon>
        <taxon>Sphingomonas</taxon>
    </lineage>
</organism>
<dbReference type="Gene3D" id="3.40.50.880">
    <property type="match status" value="1"/>
</dbReference>
<accession>A0ABX6T5E2</accession>
<evidence type="ECO:0000259" key="1">
    <source>
        <dbReference type="Pfam" id="PF00117"/>
    </source>
</evidence>
<dbReference type="InterPro" id="IPR017926">
    <property type="entry name" value="GATASE"/>
</dbReference>
<sequence length="225" mass="24490">MKLAILETGRAPGRLAEEFGSYPAMFEAMLGPGFEIEVFDVQAGELPDPGKHDACLVTGSPAGVYDPLPWIPGLLEFIRAAKDSRMVGICFGHQAMAEALGGRVEKSDKGWGAGLHRYDIVHREPWMDSATTIAAPASHQDQVIIQPSDTEIIARSDFTPFAGLAWTDRPAISFQFHPEFSPAFAKALIEKRYDVVPDPDAAIASLDAPNDNARVGGWIRRFLEA</sequence>
<proteinExistence type="predicted"/>
<dbReference type="PROSITE" id="PS51273">
    <property type="entry name" value="GATASE_TYPE_1"/>
    <property type="match status" value="1"/>
</dbReference>